<dbReference type="Proteomes" id="UP000199647">
    <property type="component" value="Unassembled WGS sequence"/>
</dbReference>
<dbReference type="SUPFAM" id="SSF53756">
    <property type="entry name" value="UDP-Glycosyltransferase/glycogen phosphorylase"/>
    <property type="match status" value="1"/>
</dbReference>
<evidence type="ECO:0000313" key="2">
    <source>
        <dbReference type="EMBL" id="SEQ36646.1"/>
    </source>
</evidence>
<feature type="domain" description="Glycosyltransferase 2-like" evidence="1">
    <location>
        <begin position="374"/>
        <end position="530"/>
    </location>
</feature>
<organism evidence="2 3">
    <name type="scientific">Faunimonas pinastri</name>
    <dbReference type="NCBI Taxonomy" id="1855383"/>
    <lineage>
        <taxon>Bacteria</taxon>
        <taxon>Pseudomonadati</taxon>
        <taxon>Pseudomonadota</taxon>
        <taxon>Alphaproteobacteria</taxon>
        <taxon>Hyphomicrobiales</taxon>
        <taxon>Afifellaceae</taxon>
        <taxon>Faunimonas</taxon>
    </lineage>
</organism>
<dbReference type="SUPFAM" id="SSF53448">
    <property type="entry name" value="Nucleotide-diphospho-sugar transferases"/>
    <property type="match status" value="1"/>
</dbReference>
<name>A0A1H9FFE0_9HYPH</name>
<dbReference type="InterPro" id="IPR001173">
    <property type="entry name" value="Glyco_trans_2-like"/>
</dbReference>
<reference evidence="2 3" key="1">
    <citation type="submission" date="2016-10" db="EMBL/GenBank/DDBJ databases">
        <authorList>
            <person name="de Groot N.N."/>
        </authorList>
    </citation>
    <scope>NUCLEOTIDE SEQUENCE [LARGE SCALE GENOMIC DNA]</scope>
    <source>
        <strain evidence="2 3">A52C2</strain>
    </source>
</reference>
<dbReference type="InterPro" id="IPR029044">
    <property type="entry name" value="Nucleotide-diphossugar_trans"/>
</dbReference>
<keyword evidence="2" id="KW-0808">Transferase</keyword>
<dbReference type="GO" id="GO:0016758">
    <property type="term" value="F:hexosyltransferase activity"/>
    <property type="evidence" value="ECO:0007669"/>
    <property type="project" value="UniProtKB-ARBA"/>
</dbReference>
<dbReference type="PANTHER" id="PTHR22916">
    <property type="entry name" value="GLYCOSYLTRANSFERASE"/>
    <property type="match status" value="1"/>
</dbReference>
<dbReference type="CDD" id="cd00761">
    <property type="entry name" value="Glyco_tranf_GTA_type"/>
    <property type="match status" value="1"/>
</dbReference>
<gene>
    <name evidence="2" type="ORF">SAMN05216548_104102</name>
</gene>
<evidence type="ECO:0000259" key="1">
    <source>
        <dbReference type="Pfam" id="PF00535"/>
    </source>
</evidence>
<dbReference type="Pfam" id="PF00535">
    <property type="entry name" value="Glycos_transf_2"/>
    <property type="match status" value="1"/>
</dbReference>
<accession>A0A1H9FFE0</accession>
<dbReference type="STRING" id="1855383.SAMN05216548_104102"/>
<dbReference type="Gene3D" id="3.90.550.10">
    <property type="entry name" value="Spore Coat Polysaccharide Biosynthesis Protein SpsA, Chain A"/>
    <property type="match status" value="1"/>
</dbReference>
<dbReference type="AlphaFoldDB" id="A0A1H9FFE0"/>
<evidence type="ECO:0000313" key="3">
    <source>
        <dbReference type="Proteomes" id="UP000199647"/>
    </source>
</evidence>
<proteinExistence type="predicted"/>
<dbReference type="PANTHER" id="PTHR22916:SF3">
    <property type="entry name" value="UDP-GLCNAC:BETAGAL BETA-1,3-N-ACETYLGLUCOSAMINYLTRANSFERASE-LIKE PROTEIN 1"/>
    <property type="match status" value="1"/>
</dbReference>
<keyword evidence="3" id="KW-1185">Reference proteome</keyword>
<protein>
    <submittedName>
        <fullName evidence="2">Glycosyl transferase family 2</fullName>
    </submittedName>
</protein>
<dbReference type="EMBL" id="FOFG01000004">
    <property type="protein sequence ID" value="SEQ36646.1"/>
    <property type="molecule type" value="Genomic_DNA"/>
</dbReference>
<sequence length="620" mass="65713">MRILFLDTARHGLWGAQPNRFAPAAAELTRAGHSVLLASDEDVADLPFPLVCGSGRAGDTAPLRDTYRLTQQLRGETFDLIVAPLGGGIAHGLLTMRACGEAFGTTRIALWGHRPSRSVALGEDRAPSGLSPLVADAMERTCLRLADRLIVPGQHALDEIRTLGTDLPPILNAGLPLPDIAPTGPAPSPLRDITFVGPLSRENGAYLFMDAMEELARRGELEPRTVTFLGPANERDGAISLENMGVRAARWDFRFRLEGTTDREHMLQTLAEPGRLAVFAALRCGDDPMLRMARKAGVPLIATAAYDSGEDGAGPACPANAQDLADTIAAALRTPPKPSNVPEDATDWPALLREIAAAPIRSPATQNTAIESISVCVVTRNREATLLQALASVGDCPGCAVELVVFDNAGDAPLALPVLGAATPHPVRLVRSERHLSPAAAYNAAVAEAGSDALLFLDDDNILTEDGLSRFATALRAGWFDIVTTTLDLVDGNAAEGVSTGRFIFMGEAASAGLFFNGFGDRAAMMRRDAFLALGGFPDPGYHAPVSDWAFFARAQAAGLRIGVLQDPALRYARRLGGEATNWLKNDGEGAKRFVLETCGSAIDGALVARFAQALQRLRG</sequence>